<accession>A0AAW1PN18</accession>
<dbReference type="InterPro" id="IPR027450">
    <property type="entry name" value="AlkB-like"/>
</dbReference>
<dbReference type="Gene3D" id="2.60.120.590">
    <property type="entry name" value="Alpha-ketoglutarate-dependent dioxygenase AlkB-like"/>
    <property type="match status" value="1"/>
</dbReference>
<dbReference type="GO" id="GO:0006307">
    <property type="term" value="P:DNA alkylation repair"/>
    <property type="evidence" value="ECO:0007669"/>
    <property type="project" value="InterPro"/>
</dbReference>
<name>A0AAW1PN18_9CHLO</name>
<evidence type="ECO:0000313" key="4">
    <source>
        <dbReference type="Proteomes" id="UP001465755"/>
    </source>
</evidence>
<evidence type="ECO:0000259" key="2">
    <source>
        <dbReference type="PROSITE" id="PS51471"/>
    </source>
</evidence>
<evidence type="ECO:0000256" key="1">
    <source>
        <dbReference type="ARBA" id="ARBA00007879"/>
    </source>
</evidence>
<dbReference type="PANTHER" id="PTHR31212:SF4">
    <property type="entry name" value="ALPHA-KETOGLUTARATE-DEPENDENT DIOXYGENASE ALKB HOMOLOG 3"/>
    <property type="match status" value="1"/>
</dbReference>
<feature type="domain" description="Fe2OG dioxygenase" evidence="2">
    <location>
        <begin position="50"/>
        <end position="148"/>
    </location>
</feature>
<comment type="caution">
    <text evidence="3">The sequence shown here is derived from an EMBL/GenBank/DDBJ whole genome shotgun (WGS) entry which is preliminary data.</text>
</comment>
<organism evidence="3 4">
    <name type="scientific">Symbiochloris irregularis</name>
    <dbReference type="NCBI Taxonomy" id="706552"/>
    <lineage>
        <taxon>Eukaryota</taxon>
        <taxon>Viridiplantae</taxon>
        <taxon>Chlorophyta</taxon>
        <taxon>core chlorophytes</taxon>
        <taxon>Trebouxiophyceae</taxon>
        <taxon>Trebouxiales</taxon>
        <taxon>Trebouxiaceae</taxon>
        <taxon>Symbiochloris</taxon>
    </lineage>
</organism>
<dbReference type="EMBL" id="JALJOQ010000001">
    <property type="protein sequence ID" value="KAK9814976.1"/>
    <property type="molecule type" value="Genomic_DNA"/>
</dbReference>
<comment type="similarity">
    <text evidence="1">Belongs to the alkB family.</text>
</comment>
<dbReference type="AlphaFoldDB" id="A0AAW1PN18"/>
<dbReference type="SUPFAM" id="SSF51197">
    <property type="entry name" value="Clavaminate synthase-like"/>
    <property type="match status" value="1"/>
</dbReference>
<proteinExistence type="inferred from homology"/>
<dbReference type="GO" id="GO:0051213">
    <property type="term" value="F:dioxygenase activity"/>
    <property type="evidence" value="ECO:0007669"/>
    <property type="project" value="InterPro"/>
</dbReference>
<gene>
    <name evidence="3" type="ORF">WJX73_003762</name>
</gene>
<evidence type="ECO:0000313" key="3">
    <source>
        <dbReference type="EMBL" id="KAK9814976.1"/>
    </source>
</evidence>
<dbReference type="Proteomes" id="UP001465755">
    <property type="component" value="Unassembled WGS sequence"/>
</dbReference>
<dbReference type="InterPro" id="IPR032854">
    <property type="entry name" value="ALKBH3"/>
</dbReference>
<keyword evidence="4" id="KW-1185">Reference proteome</keyword>
<dbReference type="InterPro" id="IPR005123">
    <property type="entry name" value="Oxoglu/Fe-dep_dioxygenase_dom"/>
</dbReference>
<dbReference type="InterPro" id="IPR037151">
    <property type="entry name" value="AlkB-like_sf"/>
</dbReference>
<protein>
    <recommendedName>
        <fullName evidence="2">Fe2OG dioxygenase domain-containing protein</fullName>
    </recommendedName>
</protein>
<dbReference type="PROSITE" id="PS51471">
    <property type="entry name" value="FE2OG_OXY"/>
    <property type="match status" value="1"/>
</dbReference>
<dbReference type="PANTHER" id="PTHR31212">
    <property type="entry name" value="ALPHA-KETOGLUTARATE-DEPENDENT DIOXYGENASE ALKB HOMOLOG 3"/>
    <property type="match status" value="1"/>
</dbReference>
<sequence>MQRVGTTPDSFYLPDYFDLRFYRPFARVPFIAQLAEELRSNFRWNGQLWNINHAICTHYKDGSDNIGFHDDKIRNITPGSPILIFSLGNSRDLQLKPNSDANKVVTVSMQSGSLFVLGAQTNASWKHAIPVAKDTVGSRISIIFRDIKTEIDTTKPVYFKKIWRD</sequence>
<dbReference type="Pfam" id="PF13532">
    <property type="entry name" value="2OG-FeII_Oxy_2"/>
    <property type="match status" value="1"/>
</dbReference>
<reference evidence="3 4" key="1">
    <citation type="journal article" date="2024" name="Nat. Commun.">
        <title>Phylogenomics reveals the evolutionary origins of lichenization in chlorophyte algae.</title>
        <authorList>
            <person name="Puginier C."/>
            <person name="Libourel C."/>
            <person name="Otte J."/>
            <person name="Skaloud P."/>
            <person name="Haon M."/>
            <person name="Grisel S."/>
            <person name="Petersen M."/>
            <person name="Berrin J.G."/>
            <person name="Delaux P.M."/>
            <person name="Dal Grande F."/>
            <person name="Keller J."/>
        </authorList>
    </citation>
    <scope>NUCLEOTIDE SEQUENCE [LARGE SCALE GENOMIC DNA]</scope>
    <source>
        <strain evidence="3 4">SAG 2036</strain>
    </source>
</reference>